<comment type="caution">
    <text evidence="1">The sequence shown here is derived from an EMBL/GenBank/DDBJ whole genome shotgun (WGS) entry which is preliminary data.</text>
</comment>
<protein>
    <submittedName>
        <fullName evidence="1">Phytanoyl-CoA dioxygenase family protein</fullName>
    </submittedName>
</protein>
<evidence type="ECO:0000313" key="2">
    <source>
        <dbReference type="Proteomes" id="UP000729701"/>
    </source>
</evidence>
<dbReference type="EMBL" id="JAHHGZ010000013">
    <property type="protein sequence ID" value="MBW4668535.1"/>
    <property type="molecule type" value="Genomic_DNA"/>
</dbReference>
<name>A0A951UV45_9CYAN</name>
<accession>A0A951UV45</accession>
<organism evidence="1 2">
    <name type="scientific">Cyanomargarita calcarea GSE-NOS-MK-12-04C</name>
    <dbReference type="NCBI Taxonomy" id="2839659"/>
    <lineage>
        <taxon>Bacteria</taxon>
        <taxon>Bacillati</taxon>
        <taxon>Cyanobacteriota</taxon>
        <taxon>Cyanophyceae</taxon>
        <taxon>Nostocales</taxon>
        <taxon>Cyanomargaritaceae</taxon>
        <taxon>Cyanomargarita</taxon>
    </lineage>
</organism>
<dbReference type="SUPFAM" id="SSF51197">
    <property type="entry name" value="Clavaminate synthase-like"/>
    <property type="match status" value="1"/>
</dbReference>
<dbReference type="Pfam" id="PF05721">
    <property type="entry name" value="PhyH"/>
    <property type="match status" value="1"/>
</dbReference>
<dbReference type="PANTHER" id="PTHR20883">
    <property type="entry name" value="PHYTANOYL-COA DIOXYGENASE DOMAIN CONTAINING 1"/>
    <property type="match status" value="1"/>
</dbReference>
<keyword evidence="1" id="KW-0223">Dioxygenase</keyword>
<reference evidence="1" key="2">
    <citation type="journal article" date="2022" name="Microbiol. Resour. Announc.">
        <title>Metagenome Sequencing to Explore Phylogenomics of Terrestrial Cyanobacteria.</title>
        <authorList>
            <person name="Ward R.D."/>
            <person name="Stajich J.E."/>
            <person name="Johansen J.R."/>
            <person name="Huntemann M."/>
            <person name="Clum A."/>
            <person name="Foster B."/>
            <person name="Foster B."/>
            <person name="Roux S."/>
            <person name="Palaniappan K."/>
            <person name="Varghese N."/>
            <person name="Mukherjee S."/>
            <person name="Reddy T.B.K."/>
            <person name="Daum C."/>
            <person name="Copeland A."/>
            <person name="Chen I.A."/>
            <person name="Ivanova N.N."/>
            <person name="Kyrpides N.C."/>
            <person name="Shapiro N."/>
            <person name="Eloe-Fadrosh E.A."/>
            <person name="Pietrasiak N."/>
        </authorList>
    </citation>
    <scope>NUCLEOTIDE SEQUENCE</scope>
    <source>
        <strain evidence="1">GSE-NOS-MK-12-04C</strain>
    </source>
</reference>
<dbReference type="PANTHER" id="PTHR20883:SF48">
    <property type="entry name" value="ECTOINE DIOXYGENASE"/>
    <property type="match status" value="1"/>
</dbReference>
<sequence>MIHSFLLDQTEEIKKYYEENGYVVVKDAIPSVIIDGFIESYEVFKAGKSYYFRSQDTNRAEELQVNNEGFIERSILDPADLLFQKNFTKSVSNIIYSTVVSELLSLLSGCEKHIVWQSMFFDKSTGTVPHQDHYYLDSNPPGHLVASWFALEDIHEDAGTFFVVPGSHKGPLVEGKPGATNFSDHTEYVENIQQLIAHENYQFQSMPLSKGSVLLWHPFLVHGAFKNLNPQYSRKSFTAHYLPFTYGKFCDRLQNGKNKTDPTIATSNQNILVWKKSLGEQVKNYLRYVRYWAQVKSRKPGDRPQMEMRSSQY</sequence>
<reference evidence="1" key="1">
    <citation type="submission" date="2021-05" db="EMBL/GenBank/DDBJ databases">
        <authorList>
            <person name="Pietrasiak N."/>
            <person name="Ward R."/>
            <person name="Stajich J.E."/>
            <person name="Kurbessoian T."/>
        </authorList>
    </citation>
    <scope>NUCLEOTIDE SEQUENCE</scope>
    <source>
        <strain evidence="1">GSE-NOS-MK-12-04C</strain>
    </source>
</reference>
<dbReference type="InterPro" id="IPR008775">
    <property type="entry name" value="Phytyl_CoA_dOase-like"/>
</dbReference>
<dbReference type="GO" id="GO:0005506">
    <property type="term" value="F:iron ion binding"/>
    <property type="evidence" value="ECO:0007669"/>
    <property type="project" value="UniProtKB-ARBA"/>
</dbReference>
<gene>
    <name evidence="1" type="ORF">KME60_14180</name>
</gene>
<dbReference type="Gene3D" id="2.60.120.620">
    <property type="entry name" value="q2cbj1_9rhob like domain"/>
    <property type="match status" value="1"/>
</dbReference>
<dbReference type="GO" id="GO:0016706">
    <property type="term" value="F:2-oxoglutarate-dependent dioxygenase activity"/>
    <property type="evidence" value="ECO:0007669"/>
    <property type="project" value="UniProtKB-ARBA"/>
</dbReference>
<proteinExistence type="predicted"/>
<dbReference type="Proteomes" id="UP000729701">
    <property type="component" value="Unassembled WGS sequence"/>
</dbReference>
<dbReference type="AlphaFoldDB" id="A0A951UV45"/>
<keyword evidence="1" id="KW-0560">Oxidoreductase</keyword>
<evidence type="ECO:0000313" key="1">
    <source>
        <dbReference type="EMBL" id="MBW4668535.1"/>
    </source>
</evidence>